<proteinExistence type="inferred from homology"/>
<comment type="similarity">
    <text evidence="2">Belongs to the UPF0126 family.</text>
</comment>
<comment type="caution">
    <text evidence="9">The sequence shown here is derived from an EMBL/GenBank/DDBJ whole genome shotgun (WGS) entry which is preliminary data.</text>
</comment>
<keyword evidence="3" id="KW-1003">Cell membrane</keyword>
<gene>
    <name evidence="9" type="ORF">K8344_07855</name>
</gene>
<dbReference type="RefSeq" id="WP_237608184.1">
    <property type="nucleotide sequence ID" value="NZ_JAIRBB010000005.1"/>
</dbReference>
<evidence type="ECO:0000256" key="4">
    <source>
        <dbReference type="ARBA" id="ARBA00022692"/>
    </source>
</evidence>
<reference evidence="9" key="1">
    <citation type="submission" date="2021-09" db="EMBL/GenBank/DDBJ databases">
        <title>Genome of Aequorivita sp. strain F64183.</title>
        <authorList>
            <person name="Wang Y."/>
        </authorList>
    </citation>
    <scope>NUCLEOTIDE SEQUENCE</scope>
    <source>
        <strain evidence="9">F64183</strain>
    </source>
</reference>
<feature type="domain" description="Glycine transporter" evidence="8">
    <location>
        <begin position="8"/>
        <end position="81"/>
    </location>
</feature>
<evidence type="ECO:0000256" key="2">
    <source>
        <dbReference type="ARBA" id="ARBA00008193"/>
    </source>
</evidence>
<dbReference type="PANTHER" id="PTHR30506:SF3">
    <property type="entry name" value="UPF0126 INNER MEMBRANE PROTEIN YADS-RELATED"/>
    <property type="match status" value="1"/>
</dbReference>
<evidence type="ECO:0000256" key="1">
    <source>
        <dbReference type="ARBA" id="ARBA00004651"/>
    </source>
</evidence>
<keyword evidence="6 7" id="KW-0472">Membrane</keyword>
<feature type="domain" description="Glycine transporter" evidence="8">
    <location>
        <begin position="93"/>
        <end position="165"/>
    </location>
</feature>
<keyword evidence="10" id="KW-1185">Reference proteome</keyword>
<accession>A0A9X1QYK6</accession>
<keyword evidence="4 7" id="KW-0812">Transmembrane</keyword>
<evidence type="ECO:0000256" key="3">
    <source>
        <dbReference type="ARBA" id="ARBA00022475"/>
    </source>
</evidence>
<keyword evidence="5 7" id="KW-1133">Transmembrane helix</keyword>
<organism evidence="9 10">
    <name type="scientific">Aequorivita xiaoshiensis</name>
    <dbReference type="NCBI Taxonomy" id="2874476"/>
    <lineage>
        <taxon>Bacteria</taxon>
        <taxon>Pseudomonadati</taxon>
        <taxon>Bacteroidota</taxon>
        <taxon>Flavobacteriia</taxon>
        <taxon>Flavobacteriales</taxon>
        <taxon>Flavobacteriaceae</taxon>
        <taxon>Aequorivita</taxon>
    </lineage>
</organism>
<feature type="transmembrane region" description="Helical" evidence="7">
    <location>
        <begin position="6"/>
        <end position="26"/>
    </location>
</feature>
<feature type="transmembrane region" description="Helical" evidence="7">
    <location>
        <begin position="113"/>
        <end position="134"/>
    </location>
</feature>
<dbReference type="EMBL" id="JAIRBB010000005">
    <property type="protein sequence ID" value="MCG2431031.1"/>
    <property type="molecule type" value="Genomic_DNA"/>
</dbReference>
<feature type="transmembrane region" description="Helical" evidence="7">
    <location>
        <begin position="146"/>
        <end position="166"/>
    </location>
</feature>
<dbReference type="Pfam" id="PF03458">
    <property type="entry name" value="Gly_transporter"/>
    <property type="match status" value="2"/>
</dbReference>
<name>A0A9X1QYK6_9FLAO</name>
<dbReference type="PANTHER" id="PTHR30506">
    <property type="entry name" value="INNER MEMBRANE PROTEIN"/>
    <property type="match status" value="1"/>
</dbReference>
<sequence length="203" mass="22254">MDINVLYVFDMIGTAAFALSAVIPAIRKDMDLFGIFTIAFVTAIGGGTLRDLLISAPIVWLHNMTYVYIIIGTVILAVIFRNRLIYMSESIAFFDTIGLSAFTLIGIEKAMDAGYSVLICIAIGTMTACFGGVIRDTFLNKIPVIFVKEIYATASIAGGIVFFSLLNVLPNTYVYVITGLVVFVIRSLSKRYHITLPTVQLKK</sequence>
<dbReference type="InterPro" id="IPR005115">
    <property type="entry name" value="Gly_transporter"/>
</dbReference>
<comment type="subcellular location">
    <subcellularLocation>
        <location evidence="1">Cell membrane</location>
        <topology evidence="1">Multi-pass membrane protein</topology>
    </subcellularLocation>
</comment>
<feature type="transmembrane region" description="Helical" evidence="7">
    <location>
        <begin position="59"/>
        <end position="79"/>
    </location>
</feature>
<dbReference type="AlphaFoldDB" id="A0A9X1QYK6"/>
<evidence type="ECO:0000256" key="7">
    <source>
        <dbReference type="SAM" id="Phobius"/>
    </source>
</evidence>
<protein>
    <submittedName>
        <fullName evidence="9">Trimeric intracellular cation channel family protein</fullName>
    </submittedName>
</protein>
<feature type="transmembrane region" description="Helical" evidence="7">
    <location>
        <begin position="33"/>
        <end position="53"/>
    </location>
</feature>
<feature type="transmembrane region" description="Helical" evidence="7">
    <location>
        <begin position="91"/>
        <end position="107"/>
    </location>
</feature>
<evidence type="ECO:0000313" key="9">
    <source>
        <dbReference type="EMBL" id="MCG2431031.1"/>
    </source>
</evidence>
<dbReference type="GO" id="GO:0005886">
    <property type="term" value="C:plasma membrane"/>
    <property type="evidence" value="ECO:0007669"/>
    <property type="project" value="UniProtKB-SubCell"/>
</dbReference>
<evidence type="ECO:0000256" key="5">
    <source>
        <dbReference type="ARBA" id="ARBA00022989"/>
    </source>
</evidence>
<evidence type="ECO:0000259" key="8">
    <source>
        <dbReference type="Pfam" id="PF03458"/>
    </source>
</evidence>
<dbReference type="Proteomes" id="UP001139462">
    <property type="component" value="Unassembled WGS sequence"/>
</dbReference>
<evidence type="ECO:0000256" key="6">
    <source>
        <dbReference type="ARBA" id="ARBA00023136"/>
    </source>
</evidence>
<evidence type="ECO:0000313" key="10">
    <source>
        <dbReference type="Proteomes" id="UP001139462"/>
    </source>
</evidence>